<evidence type="ECO:0000256" key="1">
    <source>
        <dbReference type="SAM" id="MobiDB-lite"/>
    </source>
</evidence>
<proteinExistence type="predicted"/>
<dbReference type="AlphaFoldDB" id="A0A0R3D6P9"/>
<evidence type="ECO:0000313" key="2">
    <source>
        <dbReference type="EMBL" id="KRQ03077.1"/>
    </source>
</evidence>
<feature type="compositionally biased region" description="Basic and acidic residues" evidence="1">
    <location>
        <begin position="68"/>
        <end position="85"/>
    </location>
</feature>
<dbReference type="Proteomes" id="UP000051936">
    <property type="component" value="Unassembled WGS sequence"/>
</dbReference>
<feature type="region of interest" description="Disordered" evidence="1">
    <location>
        <begin position="31"/>
        <end position="105"/>
    </location>
</feature>
<feature type="compositionally biased region" description="Polar residues" evidence="1">
    <location>
        <begin position="90"/>
        <end position="102"/>
    </location>
</feature>
<dbReference type="RefSeq" id="WP_057754741.1">
    <property type="nucleotide sequence ID" value="NZ_LJYG01000108.1"/>
</dbReference>
<reference evidence="2 3" key="1">
    <citation type="submission" date="2015-09" db="EMBL/GenBank/DDBJ databases">
        <title>Draft Genome Sequence of Bradyrhizobium manausense Strain BR 3351T, a Novel Symbiotic Nitrogen-Fixing Alphaproteobacterium Isolated from Brazilian Amazon Rain Forest.</title>
        <authorList>
            <person name="De Araujo J.L."/>
            <person name="Zilli J.E."/>
        </authorList>
    </citation>
    <scope>NUCLEOTIDE SEQUENCE [LARGE SCALE GENOMIC DNA]</scope>
    <source>
        <strain evidence="2 3">BR3351</strain>
    </source>
</reference>
<name>A0A0R3D6P9_9BRAD</name>
<keyword evidence="3" id="KW-1185">Reference proteome</keyword>
<organism evidence="2 3">
    <name type="scientific">Bradyrhizobium manausense</name>
    <dbReference type="NCBI Taxonomy" id="989370"/>
    <lineage>
        <taxon>Bacteria</taxon>
        <taxon>Pseudomonadati</taxon>
        <taxon>Pseudomonadota</taxon>
        <taxon>Alphaproteobacteria</taxon>
        <taxon>Hyphomicrobiales</taxon>
        <taxon>Nitrobacteraceae</taxon>
        <taxon>Bradyrhizobium</taxon>
    </lineage>
</organism>
<comment type="caution">
    <text evidence="2">The sequence shown here is derived from an EMBL/GenBank/DDBJ whole genome shotgun (WGS) entry which is preliminary data.</text>
</comment>
<accession>A0A0R3D6P9</accession>
<protein>
    <submittedName>
        <fullName evidence="2">Uncharacterized protein</fullName>
    </submittedName>
</protein>
<dbReference type="OrthoDB" id="8256464at2"/>
<sequence>MSQAKAENSTPKPISRQVVEAQIDLLIDMLNTMDGDPDAEPSLGFSNGGYRPEDQPQEGFALHMNADAGRDMEDEHDGAEPHEDSEPSLGWTSQINQTSPGWQANHLGTVDLEAGVGPVRKKRPASRTGNRVLAMVEVF</sequence>
<dbReference type="EMBL" id="LJYG01000108">
    <property type="protein sequence ID" value="KRQ03077.1"/>
    <property type="molecule type" value="Genomic_DNA"/>
</dbReference>
<gene>
    <name evidence="2" type="ORF">AOQ71_30395</name>
</gene>
<evidence type="ECO:0000313" key="3">
    <source>
        <dbReference type="Proteomes" id="UP000051936"/>
    </source>
</evidence>